<reference evidence="1" key="1">
    <citation type="submission" date="2014-09" db="EMBL/GenBank/DDBJ databases">
        <authorList>
            <person name="Magalhaes I.L.F."/>
            <person name="Oliveira U."/>
            <person name="Santos F.R."/>
            <person name="Vidigal T.H.D.A."/>
            <person name="Brescovit A.D."/>
            <person name="Santos A.J."/>
        </authorList>
    </citation>
    <scope>NUCLEOTIDE SEQUENCE</scope>
    <source>
        <tissue evidence="1">Shoot tissue taken approximately 20 cm above the soil surface</tissue>
    </source>
</reference>
<sequence>MKDTVNSYMNSRILLLYVSSSHSAILISAKYENWTKVFQQ</sequence>
<dbReference type="EMBL" id="GBRH01245620">
    <property type="protein sequence ID" value="JAD52275.1"/>
    <property type="molecule type" value="Transcribed_RNA"/>
</dbReference>
<dbReference type="AlphaFoldDB" id="A0A0A9ATN0"/>
<protein>
    <submittedName>
        <fullName evidence="1">Uncharacterized protein</fullName>
    </submittedName>
</protein>
<evidence type="ECO:0000313" key="1">
    <source>
        <dbReference type="EMBL" id="JAD52275.1"/>
    </source>
</evidence>
<organism evidence="1">
    <name type="scientific">Arundo donax</name>
    <name type="common">Giant reed</name>
    <name type="synonym">Donax arundinaceus</name>
    <dbReference type="NCBI Taxonomy" id="35708"/>
    <lineage>
        <taxon>Eukaryota</taxon>
        <taxon>Viridiplantae</taxon>
        <taxon>Streptophyta</taxon>
        <taxon>Embryophyta</taxon>
        <taxon>Tracheophyta</taxon>
        <taxon>Spermatophyta</taxon>
        <taxon>Magnoliopsida</taxon>
        <taxon>Liliopsida</taxon>
        <taxon>Poales</taxon>
        <taxon>Poaceae</taxon>
        <taxon>PACMAD clade</taxon>
        <taxon>Arundinoideae</taxon>
        <taxon>Arundineae</taxon>
        <taxon>Arundo</taxon>
    </lineage>
</organism>
<reference evidence="1" key="2">
    <citation type="journal article" date="2015" name="Data Brief">
        <title>Shoot transcriptome of the giant reed, Arundo donax.</title>
        <authorList>
            <person name="Barrero R.A."/>
            <person name="Guerrero F.D."/>
            <person name="Moolhuijzen P."/>
            <person name="Goolsby J.A."/>
            <person name="Tidwell J."/>
            <person name="Bellgard S.E."/>
            <person name="Bellgard M.I."/>
        </authorList>
    </citation>
    <scope>NUCLEOTIDE SEQUENCE</scope>
    <source>
        <tissue evidence="1">Shoot tissue taken approximately 20 cm above the soil surface</tissue>
    </source>
</reference>
<name>A0A0A9ATN0_ARUDO</name>
<proteinExistence type="predicted"/>
<accession>A0A0A9ATN0</accession>